<keyword evidence="1" id="KW-1133">Transmembrane helix</keyword>
<keyword evidence="1" id="KW-0812">Transmembrane</keyword>
<dbReference type="SUPFAM" id="SSF53807">
    <property type="entry name" value="Helical backbone' metal receptor"/>
    <property type="match status" value="1"/>
</dbReference>
<name>A0A835SVS9_9CHLO</name>
<dbReference type="PANTHER" id="PTHR30535:SF7">
    <property type="entry name" value="IRON(III) DICITRATE-BINDING PROTEIN"/>
    <property type="match status" value="1"/>
</dbReference>
<organism evidence="2 3">
    <name type="scientific">Chlamydomonas schloesseri</name>
    <dbReference type="NCBI Taxonomy" id="2026947"/>
    <lineage>
        <taxon>Eukaryota</taxon>
        <taxon>Viridiplantae</taxon>
        <taxon>Chlorophyta</taxon>
        <taxon>core chlorophytes</taxon>
        <taxon>Chlorophyceae</taxon>
        <taxon>CS clade</taxon>
        <taxon>Chlamydomonadales</taxon>
        <taxon>Chlamydomonadaceae</taxon>
        <taxon>Chlamydomonas</taxon>
    </lineage>
</organism>
<dbReference type="AlphaFoldDB" id="A0A835SVS9"/>
<dbReference type="OrthoDB" id="44473at2759"/>
<evidence type="ECO:0000256" key="1">
    <source>
        <dbReference type="SAM" id="Phobius"/>
    </source>
</evidence>
<comment type="caution">
    <text evidence="2">The sequence shown here is derived from an EMBL/GenBank/DDBJ whole genome shotgun (WGS) entry which is preliminary data.</text>
</comment>
<sequence>MLALGLSKSLVATAYLDDVIDRRYRAEYEAIPTRWARYPSHTELEAVRPDFLFGSYSTTTLKSLTDEVATIAAIFNVSHRASAVFAEIASGFDLASNITAHARTAAGRSAKPPSVLWLDSWSAGSDTVFVGACCGTPALIMQEAGFVNVARDIGNASQAVWADMTWEQVVAADPDVIVLVSKLCNASHPASNLTAVRKHRLITIPFSSSTMGVKVGSAVVNLAVASLRVRGLQLDAATEKQLVASGGLGRFSSVSEVQRGFEMAFTSDGTGYFLALPAELHAVCPLEWTGQLPSGNRGGNDGNALSDGAIAGIVVGAVVGVALLAAVVLLGVRYRSLRGAYEQLLESGSARAGVKV</sequence>
<proteinExistence type="predicted"/>
<evidence type="ECO:0000313" key="3">
    <source>
        <dbReference type="Proteomes" id="UP000613740"/>
    </source>
</evidence>
<gene>
    <name evidence="2" type="ORF">HYH02_012855</name>
</gene>
<evidence type="ECO:0008006" key="4">
    <source>
        <dbReference type="Google" id="ProtNLM"/>
    </source>
</evidence>
<dbReference type="InterPro" id="IPR050902">
    <property type="entry name" value="ABC_Transporter_SBP"/>
</dbReference>
<dbReference type="Proteomes" id="UP000613740">
    <property type="component" value="Unassembled WGS sequence"/>
</dbReference>
<evidence type="ECO:0000313" key="2">
    <source>
        <dbReference type="EMBL" id="KAG2432721.1"/>
    </source>
</evidence>
<keyword evidence="1" id="KW-0472">Membrane</keyword>
<dbReference type="PANTHER" id="PTHR30535">
    <property type="entry name" value="VITAMIN B12-BINDING PROTEIN"/>
    <property type="match status" value="1"/>
</dbReference>
<protein>
    <recommendedName>
        <fullName evidence="4">Fe/B12 periplasmic-binding domain-containing protein</fullName>
    </recommendedName>
</protein>
<feature type="transmembrane region" description="Helical" evidence="1">
    <location>
        <begin position="309"/>
        <end position="332"/>
    </location>
</feature>
<dbReference type="Gene3D" id="3.40.50.1980">
    <property type="entry name" value="Nitrogenase molybdenum iron protein domain"/>
    <property type="match status" value="2"/>
</dbReference>
<dbReference type="EMBL" id="JAEHOD010000065">
    <property type="protein sequence ID" value="KAG2432721.1"/>
    <property type="molecule type" value="Genomic_DNA"/>
</dbReference>
<keyword evidence="3" id="KW-1185">Reference proteome</keyword>
<accession>A0A835SVS9</accession>
<reference evidence="2" key="1">
    <citation type="journal article" date="2020" name="bioRxiv">
        <title>Comparative genomics of Chlamydomonas.</title>
        <authorList>
            <person name="Craig R.J."/>
            <person name="Hasan A.R."/>
            <person name="Ness R.W."/>
            <person name="Keightley P.D."/>
        </authorList>
    </citation>
    <scope>NUCLEOTIDE SEQUENCE</scope>
    <source>
        <strain evidence="2">CCAP 11/173</strain>
    </source>
</reference>